<dbReference type="SUPFAM" id="SSF56935">
    <property type="entry name" value="Porins"/>
    <property type="match status" value="1"/>
</dbReference>
<keyword evidence="2 9" id="KW-0813">Transport</keyword>
<evidence type="ECO:0000256" key="4">
    <source>
        <dbReference type="ARBA" id="ARBA00022692"/>
    </source>
</evidence>
<protein>
    <submittedName>
        <fullName evidence="15">TonB-dependent receptor</fullName>
    </submittedName>
</protein>
<dbReference type="Gene3D" id="2.40.170.20">
    <property type="entry name" value="TonB-dependent receptor, beta-barrel domain"/>
    <property type="match status" value="1"/>
</dbReference>
<dbReference type="Gene3D" id="2.170.130.10">
    <property type="entry name" value="TonB-dependent receptor, plug domain"/>
    <property type="match status" value="1"/>
</dbReference>
<accession>A0ABY3XKH6</accession>
<dbReference type="PROSITE" id="PS52016">
    <property type="entry name" value="TONB_DEPENDENT_REC_3"/>
    <property type="match status" value="1"/>
</dbReference>
<feature type="chain" id="PRO_5045857427" evidence="12">
    <location>
        <begin position="33"/>
        <end position="998"/>
    </location>
</feature>
<feature type="signal peptide" evidence="12">
    <location>
        <begin position="1"/>
        <end position="32"/>
    </location>
</feature>
<evidence type="ECO:0000256" key="12">
    <source>
        <dbReference type="SAM" id="SignalP"/>
    </source>
</evidence>
<feature type="domain" description="TonB-dependent receptor-like beta-barrel" evidence="13">
    <location>
        <begin position="452"/>
        <end position="964"/>
    </location>
</feature>
<dbReference type="RefSeq" id="WP_057943429.1">
    <property type="nucleotide sequence ID" value="NZ_CP011131.1"/>
</dbReference>
<evidence type="ECO:0000259" key="14">
    <source>
        <dbReference type="Pfam" id="PF07715"/>
    </source>
</evidence>
<evidence type="ECO:0000256" key="11">
    <source>
        <dbReference type="RuleBase" id="RU003357"/>
    </source>
</evidence>
<keyword evidence="6 11" id="KW-0798">TonB box</keyword>
<dbReference type="Proteomes" id="UP000829194">
    <property type="component" value="Chromosome"/>
</dbReference>
<dbReference type="PROSITE" id="PS01156">
    <property type="entry name" value="TONB_DEPENDENT_REC_2"/>
    <property type="match status" value="1"/>
</dbReference>
<dbReference type="InterPro" id="IPR000531">
    <property type="entry name" value="Beta-barrel_TonB"/>
</dbReference>
<evidence type="ECO:0000256" key="8">
    <source>
        <dbReference type="ARBA" id="ARBA00023237"/>
    </source>
</evidence>
<keyword evidence="3 9" id="KW-1134">Transmembrane beta strand</keyword>
<evidence type="ECO:0000313" key="15">
    <source>
        <dbReference type="EMBL" id="UNP32135.1"/>
    </source>
</evidence>
<evidence type="ECO:0000256" key="5">
    <source>
        <dbReference type="ARBA" id="ARBA00022729"/>
    </source>
</evidence>
<feature type="domain" description="TonB-dependent receptor plug" evidence="14">
    <location>
        <begin position="66"/>
        <end position="178"/>
    </location>
</feature>
<comment type="similarity">
    <text evidence="9 11">Belongs to the TonB-dependent receptor family.</text>
</comment>
<evidence type="ECO:0000256" key="6">
    <source>
        <dbReference type="ARBA" id="ARBA00023077"/>
    </source>
</evidence>
<sequence length="998" mass="108442">MMAVHIHGLQRSRLTAAVVCAILISASGAGYAAEDAAKADGAAATPTDIDAVTVTGSRIKRVGFVTPSPVIGISSEEIRSTGAVTIADLMTTLPQLSATYTLGNSTRSIGTAGLGLLDLRGLGTTRTLVLVNGRRHVGGLSGSTAVDVNTIPVELIERVEVITGGASAVYGADAVAGVVNFIMKKKFDGYELRAQTGDASEGDFSRSFASFTGGNEFAGGKGSIVYSAEYSKQDRFGRGDRKIGREFMVSMPNPNYNPALPPTQENPQRVFMGPGGNSSISYGGTFNAGGTRYQFNPDGTFRPTRFDGPRDGPNTCVNCDFVDLNGVADLQPGFDRYSVNTLLNYDINENHKFFFEGKYTKTESDFLAQPSFDQPLRIRRDNALLSPQLAALMDANGLNSLTDRAKMLQVSRFNVDAGRRGENVERKTQRYVAGFEGFLSENWTYEVSGVYGKTEIDRLNLNNRINDRWQAGMDVVRDASGNLACRVSVDPNAINPNTGVRYLDLSRQGCVPFSIFGNGAVNPQAADWFNYDAVNRTKITQQVFSASVANSSLFELPAGGVGFAGGVEYRKETSEEITDPLAAQGLTFLNAIPSRKGEYSVKEIFAETTIPLLADLPGVQRLSLDLAGRYSDYSTVGETKTWNVGLDWAVNDSFRVRASLAQAVRAPNIGELFSPQTQNFATINDPCDTRPGRTNSVNTAANPALRASNCAALGLPANYQNTYGGNYPGVSGGNPDLNVEEARSFSYGFVWQPEFIQGFGVSVDYWRVNLKDAIGAVSAEQMATRCVDSPGGVNNDFCAAIKRAPAGGYIDPQGRTFPAGTIYNWTALNENLARSRRAGVDIEADYRFEMLGGQASLRFVGTRLISSREWAFQDFPNEYKEYLTYVSDPRWRASLNASYKIGQWRASWDMRYIDGNLRVEPGSYNSNPGQVNPIRNPSYTYHNLQVGYKVPNTGLDLYVGADNVFDKDPPLNYFGEAAANSNYDNLGRYVYAGATYKF</sequence>
<evidence type="ECO:0000256" key="9">
    <source>
        <dbReference type="PROSITE-ProRule" id="PRU01360"/>
    </source>
</evidence>
<dbReference type="InterPro" id="IPR036942">
    <property type="entry name" value="Beta-barrel_TonB_sf"/>
</dbReference>
<dbReference type="InterPro" id="IPR037066">
    <property type="entry name" value="Plug_dom_sf"/>
</dbReference>
<keyword evidence="15" id="KW-0675">Receptor</keyword>
<evidence type="ECO:0000256" key="1">
    <source>
        <dbReference type="ARBA" id="ARBA00004571"/>
    </source>
</evidence>
<evidence type="ECO:0000313" key="16">
    <source>
        <dbReference type="Proteomes" id="UP000829194"/>
    </source>
</evidence>
<comment type="subcellular location">
    <subcellularLocation>
        <location evidence="1 9">Cell outer membrane</location>
        <topology evidence="1 9">Multi-pass membrane protein</topology>
    </subcellularLocation>
</comment>
<dbReference type="InterPro" id="IPR012910">
    <property type="entry name" value="Plug_dom"/>
</dbReference>
<keyword evidence="5 12" id="KW-0732">Signal</keyword>
<keyword evidence="7 9" id="KW-0472">Membrane</keyword>
<dbReference type="InterPro" id="IPR039426">
    <property type="entry name" value="TonB-dep_rcpt-like"/>
</dbReference>
<keyword evidence="16" id="KW-1185">Reference proteome</keyword>
<keyword evidence="4 9" id="KW-0812">Transmembrane</keyword>
<organism evidence="15 16">
    <name type="scientific">Lysobacter gummosus</name>
    <dbReference type="NCBI Taxonomy" id="262324"/>
    <lineage>
        <taxon>Bacteria</taxon>
        <taxon>Pseudomonadati</taxon>
        <taxon>Pseudomonadota</taxon>
        <taxon>Gammaproteobacteria</taxon>
        <taxon>Lysobacterales</taxon>
        <taxon>Lysobacteraceae</taxon>
        <taxon>Lysobacter</taxon>
    </lineage>
</organism>
<dbReference type="Pfam" id="PF00593">
    <property type="entry name" value="TonB_dep_Rec_b-barrel"/>
    <property type="match status" value="1"/>
</dbReference>
<name>A0ABY3XKH6_9GAMM</name>
<dbReference type="Pfam" id="PF07715">
    <property type="entry name" value="Plug"/>
    <property type="match status" value="1"/>
</dbReference>
<dbReference type="EMBL" id="CP093547">
    <property type="protein sequence ID" value="UNP32135.1"/>
    <property type="molecule type" value="Genomic_DNA"/>
</dbReference>
<evidence type="ECO:0000256" key="7">
    <source>
        <dbReference type="ARBA" id="ARBA00023136"/>
    </source>
</evidence>
<dbReference type="PANTHER" id="PTHR47234">
    <property type="match status" value="1"/>
</dbReference>
<evidence type="ECO:0000259" key="13">
    <source>
        <dbReference type="Pfam" id="PF00593"/>
    </source>
</evidence>
<feature type="short sequence motif" description="TonB C-terminal box" evidence="10">
    <location>
        <begin position="981"/>
        <end position="998"/>
    </location>
</feature>
<gene>
    <name evidence="15" type="ORF">MOV92_14575</name>
</gene>
<evidence type="ECO:0000256" key="3">
    <source>
        <dbReference type="ARBA" id="ARBA00022452"/>
    </source>
</evidence>
<dbReference type="PANTHER" id="PTHR47234:SF2">
    <property type="entry name" value="TONB-DEPENDENT RECEPTOR"/>
    <property type="match status" value="1"/>
</dbReference>
<evidence type="ECO:0000256" key="10">
    <source>
        <dbReference type="PROSITE-ProRule" id="PRU10144"/>
    </source>
</evidence>
<dbReference type="InterPro" id="IPR010917">
    <property type="entry name" value="TonB_rcpt_CS"/>
</dbReference>
<proteinExistence type="inferred from homology"/>
<evidence type="ECO:0000256" key="2">
    <source>
        <dbReference type="ARBA" id="ARBA00022448"/>
    </source>
</evidence>
<reference evidence="15 16" key="1">
    <citation type="submission" date="2022-03" db="EMBL/GenBank/DDBJ databases">
        <title>Complete genome sequence of Lysobacter capsici VKM B-2533 and Lysobacter gummosus 10.1.1, promising sources of lytic agents.</title>
        <authorList>
            <person name="Tarlachkov S.V."/>
            <person name="Kudryakova I.V."/>
            <person name="Afoshin A.S."/>
            <person name="Leontyevskaya E.A."/>
            <person name="Leontyevskaya N.V."/>
        </authorList>
    </citation>
    <scope>NUCLEOTIDE SEQUENCE [LARGE SCALE GENOMIC DNA]</scope>
    <source>
        <strain evidence="15 16">10.1.1</strain>
    </source>
</reference>
<keyword evidence="8 9" id="KW-0998">Cell outer membrane</keyword>